<dbReference type="Gene3D" id="1.10.10.60">
    <property type="entry name" value="Homeodomain-like"/>
    <property type="match status" value="2"/>
</dbReference>
<evidence type="ECO:0000313" key="5">
    <source>
        <dbReference type="EMBL" id="MFD2205485.1"/>
    </source>
</evidence>
<evidence type="ECO:0000256" key="1">
    <source>
        <dbReference type="ARBA" id="ARBA00023015"/>
    </source>
</evidence>
<dbReference type="Proteomes" id="UP001597294">
    <property type="component" value="Unassembled WGS sequence"/>
</dbReference>
<gene>
    <name evidence="5" type="ORF">ACFSKO_07690</name>
</gene>
<dbReference type="InterPro" id="IPR009057">
    <property type="entry name" value="Homeodomain-like_sf"/>
</dbReference>
<dbReference type="SMART" id="SM00342">
    <property type="entry name" value="HTH_ARAC"/>
    <property type="match status" value="1"/>
</dbReference>
<organism evidence="5 6">
    <name type="scientific">Kiloniella antarctica</name>
    <dbReference type="NCBI Taxonomy" id="1550907"/>
    <lineage>
        <taxon>Bacteria</taxon>
        <taxon>Pseudomonadati</taxon>
        <taxon>Pseudomonadota</taxon>
        <taxon>Alphaproteobacteria</taxon>
        <taxon>Rhodospirillales</taxon>
        <taxon>Kiloniellaceae</taxon>
        <taxon>Kiloniella</taxon>
    </lineage>
</organism>
<dbReference type="EMBL" id="JBHUII010000004">
    <property type="protein sequence ID" value="MFD2205485.1"/>
    <property type="molecule type" value="Genomic_DNA"/>
</dbReference>
<sequence>MKDATCLVENGASAIFYKDLAQDLVDVEFFCNNPCFVYIKNGRERITSLDNTSIEMSEGTVTFLPRGTNLHSDYVKSYQNLQAYLLFFDDDLIREFLSSQPHNGKRKHANTSPSHQDLHQFKGSSVLAGYFDSITNLKEINLFSTQLLKLKLLEFLNILALTNPVSNLDNLLLNIKPASPKRNIKRLISNPETLRLTVTDLAKLSDRSLSSFNRDFRESYNMPPQKWLRDKRLICAQKLLMEKDLSVTEVALEVGYENISHFIKTFKERFGLTPKEFKNTNCNKI</sequence>
<dbReference type="PRINTS" id="PR00032">
    <property type="entry name" value="HTHARAC"/>
</dbReference>
<keyword evidence="3" id="KW-0804">Transcription</keyword>
<accession>A0ABW5BJA5</accession>
<dbReference type="InterPro" id="IPR054015">
    <property type="entry name" value="ExsA-like_N"/>
</dbReference>
<dbReference type="PROSITE" id="PS01124">
    <property type="entry name" value="HTH_ARAC_FAMILY_2"/>
    <property type="match status" value="1"/>
</dbReference>
<dbReference type="RefSeq" id="WP_380250140.1">
    <property type="nucleotide sequence ID" value="NZ_JBHUII010000004.1"/>
</dbReference>
<reference evidence="6" key="1">
    <citation type="journal article" date="2019" name="Int. J. Syst. Evol. Microbiol.">
        <title>The Global Catalogue of Microorganisms (GCM) 10K type strain sequencing project: providing services to taxonomists for standard genome sequencing and annotation.</title>
        <authorList>
            <consortium name="The Broad Institute Genomics Platform"/>
            <consortium name="The Broad Institute Genome Sequencing Center for Infectious Disease"/>
            <person name="Wu L."/>
            <person name="Ma J."/>
        </authorList>
    </citation>
    <scope>NUCLEOTIDE SEQUENCE [LARGE SCALE GENOMIC DNA]</scope>
    <source>
        <strain evidence="6">CGMCC 4.7192</strain>
    </source>
</reference>
<dbReference type="PANTHER" id="PTHR43280">
    <property type="entry name" value="ARAC-FAMILY TRANSCRIPTIONAL REGULATOR"/>
    <property type="match status" value="1"/>
</dbReference>
<evidence type="ECO:0000259" key="4">
    <source>
        <dbReference type="PROSITE" id="PS01124"/>
    </source>
</evidence>
<dbReference type="PROSITE" id="PS00041">
    <property type="entry name" value="HTH_ARAC_FAMILY_1"/>
    <property type="match status" value="1"/>
</dbReference>
<protein>
    <submittedName>
        <fullName evidence="5">Helix-turn-helix domain-containing protein</fullName>
    </submittedName>
</protein>
<proteinExistence type="predicted"/>
<feature type="domain" description="HTH araC/xylS-type" evidence="4">
    <location>
        <begin position="182"/>
        <end position="280"/>
    </location>
</feature>
<dbReference type="Pfam" id="PF22200">
    <property type="entry name" value="ExsA_N"/>
    <property type="match status" value="1"/>
</dbReference>
<keyword evidence="6" id="KW-1185">Reference proteome</keyword>
<keyword evidence="2" id="KW-0238">DNA-binding</keyword>
<evidence type="ECO:0000256" key="3">
    <source>
        <dbReference type="ARBA" id="ARBA00023163"/>
    </source>
</evidence>
<evidence type="ECO:0000313" key="6">
    <source>
        <dbReference type="Proteomes" id="UP001597294"/>
    </source>
</evidence>
<dbReference type="InterPro" id="IPR020449">
    <property type="entry name" value="Tscrpt_reg_AraC-type_HTH"/>
</dbReference>
<comment type="caution">
    <text evidence="5">The sequence shown here is derived from an EMBL/GenBank/DDBJ whole genome shotgun (WGS) entry which is preliminary data.</text>
</comment>
<dbReference type="SUPFAM" id="SSF46689">
    <property type="entry name" value="Homeodomain-like"/>
    <property type="match status" value="1"/>
</dbReference>
<dbReference type="InterPro" id="IPR018060">
    <property type="entry name" value="HTH_AraC"/>
</dbReference>
<evidence type="ECO:0000256" key="2">
    <source>
        <dbReference type="ARBA" id="ARBA00023125"/>
    </source>
</evidence>
<keyword evidence="1" id="KW-0805">Transcription regulation</keyword>
<name>A0ABW5BJA5_9PROT</name>
<dbReference type="PANTHER" id="PTHR43280:SF2">
    <property type="entry name" value="HTH-TYPE TRANSCRIPTIONAL REGULATOR EXSA"/>
    <property type="match status" value="1"/>
</dbReference>
<dbReference type="Pfam" id="PF12833">
    <property type="entry name" value="HTH_18"/>
    <property type="match status" value="1"/>
</dbReference>
<dbReference type="InterPro" id="IPR018062">
    <property type="entry name" value="HTH_AraC-typ_CS"/>
</dbReference>